<dbReference type="EMBL" id="CAJOBJ010163944">
    <property type="protein sequence ID" value="CAF4857047.1"/>
    <property type="molecule type" value="Genomic_DNA"/>
</dbReference>
<comment type="caution">
    <text evidence="1">The sequence shown here is derived from an EMBL/GenBank/DDBJ whole genome shotgun (WGS) entry which is preliminary data.</text>
</comment>
<dbReference type="AlphaFoldDB" id="A0A8S2VSY9"/>
<proteinExistence type="predicted"/>
<dbReference type="EMBL" id="CAJOBH010066989">
    <property type="protein sequence ID" value="CAF4453019.1"/>
    <property type="molecule type" value="Genomic_DNA"/>
</dbReference>
<evidence type="ECO:0000313" key="2">
    <source>
        <dbReference type="EMBL" id="CAF4453019.1"/>
    </source>
</evidence>
<feature type="non-terminal residue" evidence="1">
    <location>
        <position position="47"/>
    </location>
</feature>
<evidence type="ECO:0000313" key="4">
    <source>
        <dbReference type="Proteomes" id="UP000681967"/>
    </source>
</evidence>
<accession>A0A8S2VSY9</accession>
<gene>
    <name evidence="1" type="ORF">BYL167_LOCUS32118</name>
    <name evidence="2" type="ORF">BYL167_LOCUS33841</name>
    <name evidence="3" type="ORF">GIL414_LOCUS49693</name>
</gene>
<dbReference type="EMBL" id="CAJOBH010058625">
    <property type="protein sequence ID" value="CAF4413753.1"/>
    <property type="molecule type" value="Genomic_DNA"/>
</dbReference>
<sequence>MRKRRITEYISQHLTTTAHSIRSTLSSVSLVRQSFSSLDAAAEQQHN</sequence>
<dbReference type="Proteomes" id="UP000681720">
    <property type="component" value="Unassembled WGS sequence"/>
</dbReference>
<evidence type="ECO:0000313" key="1">
    <source>
        <dbReference type="EMBL" id="CAF4413753.1"/>
    </source>
</evidence>
<reference evidence="1" key="1">
    <citation type="submission" date="2021-02" db="EMBL/GenBank/DDBJ databases">
        <authorList>
            <person name="Nowell W R."/>
        </authorList>
    </citation>
    <scope>NUCLEOTIDE SEQUENCE</scope>
</reference>
<evidence type="ECO:0000313" key="3">
    <source>
        <dbReference type="EMBL" id="CAF4857047.1"/>
    </source>
</evidence>
<name>A0A8S2VSY9_9BILA</name>
<dbReference type="Proteomes" id="UP000681967">
    <property type="component" value="Unassembled WGS sequence"/>
</dbReference>
<organism evidence="1 4">
    <name type="scientific">Rotaria magnacalcarata</name>
    <dbReference type="NCBI Taxonomy" id="392030"/>
    <lineage>
        <taxon>Eukaryota</taxon>
        <taxon>Metazoa</taxon>
        <taxon>Spiralia</taxon>
        <taxon>Gnathifera</taxon>
        <taxon>Rotifera</taxon>
        <taxon>Eurotatoria</taxon>
        <taxon>Bdelloidea</taxon>
        <taxon>Philodinida</taxon>
        <taxon>Philodinidae</taxon>
        <taxon>Rotaria</taxon>
    </lineage>
</organism>
<protein>
    <submittedName>
        <fullName evidence="1">Uncharacterized protein</fullName>
    </submittedName>
</protein>